<feature type="transmembrane region" description="Helical" evidence="6">
    <location>
        <begin position="159"/>
        <end position="180"/>
    </location>
</feature>
<evidence type="ECO:0000313" key="8">
    <source>
        <dbReference type="EMBL" id="NUW34653.1"/>
    </source>
</evidence>
<feature type="transmembrane region" description="Helical" evidence="6">
    <location>
        <begin position="262"/>
        <end position="287"/>
    </location>
</feature>
<name>A0A7Y6M4C3_9ACTN</name>
<keyword evidence="9" id="KW-1185">Reference proteome</keyword>
<evidence type="ECO:0000256" key="6">
    <source>
        <dbReference type="SAM" id="Phobius"/>
    </source>
</evidence>
<dbReference type="InterPro" id="IPR036259">
    <property type="entry name" value="MFS_trans_sf"/>
</dbReference>
<dbReference type="EMBL" id="JABWGN010000009">
    <property type="protein sequence ID" value="NUW34653.1"/>
    <property type="molecule type" value="Genomic_DNA"/>
</dbReference>
<feature type="transmembrane region" description="Helical" evidence="6">
    <location>
        <begin position="131"/>
        <end position="153"/>
    </location>
</feature>
<reference evidence="8 9" key="1">
    <citation type="submission" date="2020-06" db="EMBL/GenBank/DDBJ databases">
        <title>Nonomuraea sp. SMC257, a novel actinomycete isolated from soil.</title>
        <authorList>
            <person name="Chanama M."/>
        </authorList>
    </citation>
    <scope>NUCLEOTIDE SEQUENCE [LARGE SCALE GENOMIC DNA]</scope>
    <source>
        <strain evidence="8 9">SMC257</strain>
    </source>
</reference>
<accession>A0A7Y6M4C3</accession>
<feature type="transmembrane region" description="Helical" evidence="6">
    <location>
        <begin position="391"/>
        <end position="420"/>
    </location>
</feature>
<dbReference type="PROSITE" id="PS50850">
    <property type="entry name" value="MFS"/>
    <property type="match status" value="1"/>
</dbReference>
<gene>
    <name evidence="8" type="ORF">HTZ77_24935</name>
</gene>
<dbReference type="GO" id="GO:0022857">
    <property type="term" value="F:transmembrane transporter activity"/>
    <property type="evidence" value="ECO:0007669"/>
    <property type="project" value="InterPro"/>
</dbReference>
<feature type="transmembrane region" description="Helical" evidence="6">
    <location>
        <begin position="357"/>
        <end position="379"/>
    </location>
</feature>
<feature type="transmembrane region" description="Helical" evidence="6">
    <location>
        <begin position="217"/>
        <end position="241"/>
    </location>
</feature>
<dbReference type="PANTHER" id="PTHR42718">
    <property type="entry name" value="MAJOR FACILITATOR SUPERFAMILY MULTIDRUG TRANSPORTER MFSC"/>
    <property type="match status" value="1"/>
</dbReference>
<evidence type="ECO:0000313" key="9">
    <source>
        <dbReference type="Proteomes" id="UP000586042"/>
    </source>
</evidence>
<protein>
    <submittedName>
        <fullName evidence="8">MFS transporter</fullName>
    </submittedName>
</protein>
<dbReference type="Pfam" id="PF07690">
    <property type="entry name" value="MFS_1"/>
    <property type="match status" value="1"/>
</dbReference>
<feature type="transmembrane region" description="Helical" evidence="6">
    <location>
        <begin position="45"/>
        <end position="62"/>
    </location>
</feature>
<dbReference type="Gene3D" id="1.20.1250.20">
    <property type="entry name" value="MFS general substrate transporter like domains"/>
    <property type="match status" value="1"/>
</dbReference>
<sequence length="477" mass="47782">MSRSGFGVIGAPVLFIGVLQAMEMTLSPALPLVQRDLAASPGALAWIFTGSLITSAISTPIVGRLADMYDKRRLLLVLMAISGAGVLLAGLAPNVTVLITGMAVEGVWLGVLPLTVGLFRDTLTPERAATGNGLVVGVAALASALGLILAGPISSALGYRWLFLLAVAGVAAACLWAWYTVPATPRAAGGRVDWAGGLLLGGGLALLMLGLTTASAWGWTAPATLTLFAAAALTLGPWAVVELRVADPLVDLRLLAGRTPAGVTAMALVFGFASFGLIVALPMMLAAPVETGYGLGADTLWIGIYMFPMGVAGTLVAPLVGPMSRLLGRRAVLVLGSALVCAGTGLLALWHSSPWQVVAGVTIMGLGGSVGLTAGLNAVASDVPADRAAGVSGVVFVAKSVGGTFGAQLGAMVLASGAVAGVPTERGFVETYLLSAALGLLAVAAAFVIPAVVREAQARAAVSAPATKPAVRPGESL</sequence>
<evidence type="ECO:0000256" key="5">
    <source>
        <dbReference type="ARBA" id="ARBA00023136"/>
    </source>
</evidence>
<feature type="domain" description="Major facilitator superfamily (MFS) profile" evidence="7">
    <location>
        <begin position="1"/>
        <end position="454"/>
    </location>
</feature>
<feature type="transmembrane region" description="Helical" evidence="6">
    <location>
        <begin position="432"/>
        <end position="453"/>
    </location>
</feature>
<dbReference type="GO" id="GO:0005886">
    <property type="term" value="C:plasma membrane"/>
    <property type="evidence" value="ECO:0007669"/>
    <property type="project" value="UniProtKB-SubCell"/>
</dbReference>
<comment type="caution">
    <text evidence="8">The sequence shown here is derived from an EMBL/GenBank/DDBJ whole genome shotgun (WGS) entry which is preliminary data.</text>
</comment>
<feature type="transmembrane region" description="Helical" evidence="6">
    <location>
        <begin position="192"/>
        <end position="211"/>
    </location>
</feature>
<feature type="transmembrane region" description="Helical" evidence="6">
    <location>
        <begin position="98"/>
        <end position="119"/>
    </location>
</feature>
<feature type="transmembrane region" description="Helical" evidence="6">
    <location>
        <begin position="332"/>
        <end position="351"/>
    </location>
</feature>
<feature type="transmembrane region" description="Helical" evidence="6">
    <location>
        <begin position="299"/>
        <end position="320"/>
    </location>
</feature>
<keyword evidence="2" id="KW-0813">Transport</keyword>
<dbReference type="AlphaFoldDB" id="A0A7Y6M4C3"/>
<proteinExistence type="predicted"/>
<dbReference type="Gene3D" id="1.20.1720.10">
    <property type="entry name" value="Multidrug resistance protein D"/>
    <property type="match status" value="1"/>
</dbReference>
<evidence type="ECO:0000259" key="7">
    <source>
        <dbReference type="PROSITE" id="PS50850"/>
    </source>
</evidence>
<keyword evidence="3 6" id="KW-0812">Transmembrane</keyword>
<keyword evidence="4 6" id="KW-1133">Transmembrane helix</keyword>
<evidence type="ECO:0000256" key="3">
    <source>
        <dbReference type="ARBA" id="ARBA00022692"/>
    </source>
</evidence>
<dbReference type="RefSeq" id="WP_175592080.1">
    <property type="nucleotide sequence ID" value="NZ_JABWGN010000009.1"/>
</dbReference>
<dbReference type="InterPro" id="IPR020846">
    <property type="entry name" value="MFS_dom"/>
</dbReference>
<dbReference type="SUPFAM" id="SSF103473">
    <property type="entry name" value="MFS general substrate transporter"/>
    <property type="match status" value="1"/>
</dbReference>
<dbReference type="InterPro" id="IPR011701">
    <property type="entry name" value="MFS"/>
</dbReference>
<organism evidence="8 9">
    <name type="scientific">Nonomuraea montanisoli</name>
    <dbReference type="NCBI Taxonomy" id="2741721"/>
    <lineage>
        <taxon>Bacteria</taxon>
        <taxon>Bacillati</taxon>
        <taxon>Actinomycetota</taxon>
        <taxon>Actinomycetes</taxon>
        <taxon>Streptosporangiales</taxon>
        <taxon>Streptosporangiaceae</taxon>
        <taxon>Nonomuraea</taxon>
    </lineage>
</organism>
<keyword evidence="5 6" id="KW-0472">Membrane</keyword>
<comment type="subcellular location">
    <subcellularLocation>
        <location evidence="1">Cell membrane</location>
        <topology evidence="1">Multi-pass membrane protein</topology>
    </subcellularLocation>
</comment>
<evidence type="ECO:0000256" key="2">
    <source>
        <dbReference type="ARBA" id="ARBA00022448"/>
    </source>
</evidence>
<dbReference type="PANTHER" id="PTHR42718:SF9">
    <property type="entry name" value="MAJOR FACILITATOR SUPERFAMILY MULTIDRUG TRANSPORTER MFSC"/>
    <property type="match status" value="1"/>
</dbReference>
<evidence type="ECO:0000256" key="4">
    <source>
        <dbReference type="ARBA" id="ARBA00022989"/>
    </source>
</evidence>
<dbReference type="Proteomes" id="UP000586042">
    <property type="component" value="Unassembled WGS sequence"/>
</dbReference>
<evidence type="ECO:0000256" key="1">
    <source>
        <dbReference type="ARBA" id="ARBA00004651"/>
    </source>
</evidence>
<feature type="transmembrane region" description="Helical" evidence="6">
    <location>
        <begin position="74"/>
        <end position="92"/>
    </location>
</feature>